<organism evidence="2 3">
    <name type="scientific">Streptomyces resistomycificus</name>
    <dbReference type="NCBI Taxonomy" id="67356"/>
    <lineage>
        <taxon>Bacteria</taxon>
        <taxon>Bacillati</taxon>
        <taxon>Actinomycetota</taxon>
        <taxon>Actinomycetes</taxon>
        <taxon>Kitasatosporales</taxon>
        <taxon>Streptomycetaceae</taxon>
        <taxon>Streptomyces</taxon>
        <taxon>Streptomyces aurantiacus group</taxon>
    </lineage>
</organism>
<evidence type="ECO:0000313" key="3">
    <source>
        <dbReference type="Proteomes" id="UP000037251"/>
    </source>
</evidence>
<evidence type="ECO:0000313" key="2">
    <source>
        <dbReference type="EMBL" id="KOG31060.1"/>
    </source>
</evidence>
<feature type="region of interest" description="Disordered" evidence="1">
    <location>
        <begin position="19"/>
        <end position="69"/>
    </location>
</feature>
<sequence>MSPLMSRMELVNSSELALGSTMTETLDPRVSSSELSMISHRQCGRTESSSPSLVSSFEQYAQRRPGGLD</sequence>
<dbReference type="AlphaFoldDB" id="A0A0L8KYZ1"/>
<accession>A0A0L8KYZ1</accession>
<reference evidence="3" key="1">
    <citation type="submission" date="2015-07" db="EMBL/GenBank/DDBJ databases">
        <authorList>
            <person name="Ju K.-S."/>
            <person name="Doroghazi J.R."/>
            <person name="Metcalf W.W."/>
        </authorList>
    </citation>
    <scope>NUCLEOTIDE SEQUENCE [LARGE SCALE GENOMIC DNA]</scope>
    <source>
        <strain evidence="3">NRRL 2290</strain>
    </source>
</reference>
<protein>
    <submittedName>
        <fullName evidence="2">Uncharacterized protein</fullName>
    </submittedName>
</protein>
<evidence type="ECO:0000256" key="1">
    <source>
        <dbReference type="SAM" id="MobiDB-lite"/>
    </source>
</evidence>
<gene>
    <name evidence="2" type="ORF">ADK37_32445</name>
</gene>
<comment type="caution">
    <text evidence="2">The sequence shown here is derived from an EMBL/GenBank/DDBJ whole genome shotgun (WGS) entry which is preliminary data.</text>
</comment>
<proteinExistence type="predicted"/>
<name>A0A0L8KYZ1_9ACTN</name>
<keyword evidence="3" id="KW-1185">Reference proteome</keyword>
<dbReference type="Proteomes" id="UP000037251">
    <property type="component" value="Unassembled WGS sequence"/>
</dbReference>
<dbReference type="PATRIC" id="fig|67356.5.peg.6945"/>
<dbReference type="EMBL" id="LGUS01000202">
    <property type="protein sequence ID" value="KOG31060.1"/>
    <property type="molecule type" value="Genomic_DNA"/>
</dbReference>
<feature type="compositionally biased region" description="Polar residues" evidence="1">
    <location>
        <begin position="19"/>
        <end position="36"/>
    </location>
</feature>